<keyword evidence="2" id="KW-1185">Reference proteome</keyword>
<name>A0A3D9CW87_9FLAO</name>
<dbReference type="EMBL" id="QNUG01000023">
    <property type="protein sequence ID" value="REC69897.1"/>
    <property type="molecule type" value="Genomic_DNA"/>
</dbReference>
<organism evidence="1 2">
    <name type="scientific">Epilithonimonas hispanica</name>
    <dbReference type="NCBI Taxonomy" id="358687"/>
    <lineage>
        <taxon>Bacteria</taxon>
        <taxon>Pseudomonadati</taxon>
        <taxon>Bacteroidota</taxon>
        <taxon>Flavobacteriia</taxon>
        <taxon>Flavobacteriales</taxon>
        <taxon>Weeksellaceae</taxon>
        <taxon>Chryseobacterium group</taxon>
        <taxon>Epilithonimonas</taxon>
    </lineage>
</organism>
<gene>
    <name evidence="1" type="ORF">DRF58_11380</name>
</gene>
<sequence>MYVQNLHFILPRLSCLFWEKGEKNFGTRFFILEIIFLKNKKLSILCRYIEEIAGEKKKIWRRLNEKYWINRLG</sequence>
<proteinExistence type="predicted"/>
<accession>A0A3D9CW87</accession>
<evidence type="ECO:0000313" key="1">
    <source>
        <dbReference type="EMBL" id="REC69897.1"/>
    </source>
</evidence>
<comment type="caution">
    <text evidence="1">The sequence shown here is derived from an EMBL/GenBank/DDBJ whole genome shotgun (WGS) entry which is preliminary data.</text>
</comment>
<reference evidence="1 2" key="1">
    <citation type="journal article" date="2006" name="Int. J. Syst. Evol. Microbiol.">
        <title>Chryseobacterium hispanicum sp. nov., isolated from the drinking water distribution system of Sevilla, Spain.</title>
        <authorList>
            <person name="Gallego V."/>
            <person name="Garcia M.T."/>
            <person name="Ventosa A."/>
        </authorList>
    </citation>
    <scope>NUCLEOTIDE SEQUENCE [LARGE SCALE GENOMIC DNA]</scope>
    <source>
        <strain evidence="1 2">KCTC 22104</strain>
    </source>
</reference>
<protein>
    <submittedName>
        <fullName evidence="1">Uncharacterized protein</fullName>
    </submittedName>
</protein>
<evidence type="ECO:0000313" key="2">
    <source>
        <dbReference type="Proteomes" id="UP000256326"/>
    </source>
</evidence>
<dbReference type="AlphaFoldDB" id="A0A3D9CW87"/>
<dbReference type="Proteomes" id="UP000256326">
    <property type="component" value="Unassembled WGS sequence"/>
</dbReference>